<organism evidence="2 3">
    <name type="scientific">Nocardioides salarius</name>
    <dbReference type="NCBI Taxonomy" id="374513"/>
    <lineage>
        <taxon>Bacteria</taxon>
        <taxon>Bacillati</taxon>
        <taxon>Actinomycetota</taxon>
        <taxon>Actinomycetes</taxon>
        <taxon>Propionibacteriales</taxon>
        <taxon>Nocardioidaceae</taxon>
        <taxon>Nocardioides</taxon>
    </lineage>
</organism>
<gene>
    <name evidence="2" type="ORF">JOE61_002745</name>
</gene>
<dbReference type="RefSeq" id="WP_193668587.1">
    <property type="nucleotide sequence ID" value="NZ_JACDTV010000005.1"/>
</dbReference>
<comment type="caution">
    <text evidence="2">The sequence shown here is derived from an EMBL/GenBank/DDBJ whole genome shotgun (WGS) entry which is preliminary data.</text>
</comment>
<protein>
    <recommendedName>
        <fullName evidence="4">Pyridoxamine 5'-phosphate oxidase putative domain-containing protein</fullName>
    </recommendedName>
</protein>
<evidence type="ECO:0008006" key="4">
    <source>
        <dbReference type="Google" id="ProtNLM"/>
    </source>
</evidence>
<evidence type="ECO:0000256" key="1">
    <source>
        <dbReference type="SAM" id="MobiDB-lite"/>
    </source>
</evidence>
<keyword evidence="3" id="KW-1185">Reference proteome</keyword>
<evidence type="ECO:0000313" key="2">
    <source>
        <dbReference type="EMBL" id="MBM7508931.1"/>
    </source>
</evidence>
<accession>A0ABS2MCK3</accession>
<dbReference type="SUPFAM" id="SSF50475">
    <property type="entry name" value="FMN-binding split barrel"/>
    <property type="match status" value="1"/>
</dbReference>
<name>A0ABS2MCK3_9ACTN</name>
<sequence length="224" mass="23475">MQPGREAQVVRPAEGADTQATHAREARALLAAASSATLLTRECHRAPALPARVRLEEQDGGRPLVVADAGSPVVARLQRSPVATLVVPGHDGGPALHVVASYRPVPCERPGARVFRPTLLFVCVVGRERRAVPVEDFTAAELDPFAAAPRLLRHWGARHRPELAAALPVGPAAGSVLVASAVDRDALTVQVLDAEGVRSHRLPHPGGPVARLADAAAAHGLPIR</sequence>
<proteinExistence type="predicted"/>
<dbReference type="EMBL" id="JAFBBZ010000001">
    <property type="protein sequence ID" value="MBM7508931.1"/>
    <property type="molecule type" value="Genomic_DNA"/>
</dbReference>
<evidence type="ECO:0000313" key="3">
    <source>
        <dbReference type="Proteomes" id="UP000732378"/>
    </source>
</evidence>
<feature type="region of interest" description="Disordered" evidence="1">
    <location>
        <begin position="1"/>
        <end position="20"/>
    </location>
</feature>
<reference evidence="2 3" key="1">
    <citation type="submission" date="2021-01" db="EMBL/GenBank/DDBJ databases">
        <title>Sequencing the genomes of 1000 actinobacteria strains.</title>
        <authorList>
            <person name="Klenk H.-P."/>
        </authorList>
    </citation>
    <scope>NUCLEOTIDE SEQUENCE [LARGE SCALE GENOMIC DNA]</scope>
    <source>
        <strain evidence="2 3">DSM 18239</strain>
    </source>
</reference>
<dbReference type="Proteomes" id="UP000732378">
    <property type="component" value="Unassembled WGS sequence"/>
</dbReference>